<name>A0A8S4BK65_9TELE</name>
<organism evidence="2 3">
    <name type="scientific">Menidia menidia</name>
    <name type="common">Atlantic silverside</name>
    <dbReference type="NCBI Taxonomy" id="238744"/>
    <lineage>
        <taxon>Eukaryota</taxon>
        <taxon>Metazoa</taxon>
        <taxon>Chordata</taxon>
        <taxon>Craniata</taxon>
        <taxon>Vertebrata</taxon>
        <taxon>Euteleostomi</taxon>
        <taxon>Actinopterygii</taxon>
        <taxon>Neopterygii</taxon>
        <taxon>Teleostei</taxon>
        <taxon>Neoteleostei</taxon>
        <taxon>Acanthomorphata</taxon>
        <taxon>Ovalentaria</taxon>
        <taxon>Atherinomorphae</taxon>
        <taxon>Atheriniformes</taxon>
        <taxon>Atherinopsidae</taxon>
        <taxon>Menidiinae</taxon>
        <taxon>Menidia</taxon>
    </lineage>
</organism>
<feature type="compositionally biased region" description="Low complexity" evidence="1">
    <location>
        <begin position="1"/>
        <end position="13"/>
    </location>
</feature>
<feature type="compositionally biased region" description="Basic and acidic residues" evidence="1">
    <location>
        <begin position="16"/>
        <end position="31"/>
    </location>
</feature>
<feature type="region of interest" description="Disordered" evidence="1">
    <location>
        <begin position="1"/>
        <end position="31"/>
    </location>
</feature>
<reference evidence="2" key="1">
    <citation type="submission" date="2021-05" db="EMBL/GenBank/DDBJ databases">
        <authorList>
            <person name="Tigano A."/>
        </authorList>
    </citation>
    <scope>NUCLEOTIDE SEQUENCE</scope>
</reference>
<gene>
    <name evidence="2" type="ORF">MMEN_LOCUS15127</name>
</gene>
<evidence type="ECO:0000256" key="1">
    <source>
        <dbReference type="SAM" id="MobiDB-lite"/>
    </source>
</evidence>
<proteinExistence type="predicted"/>
<protein>
    <submittedName>
        <fullName evidence="2">(Atlantic silverside) hypothetical protein</fullName>
    </submittedName>
</protein>
<comment type="caution">
    <text evidence="2">The sequence shown here is derived from an EMBL/GenBank/DDBJ whole genome shotgun (WGS) entry which is preliminary data.</text>
</comment>
<dbReference type="AlphaFoldDB" id="A0A8S4BK65"/>
<sequence>MPPCPSLSLSPTSVMLEKKGESHSEQMGRREPVVAIAMKVSAAEKQINESRGTEVKC</sequence>
<accession>A0A8S4BK65</accession>
<evidence type="ECO:0000313" key="3">
    <source>
        <dbReference type="Proteomes" id="UP000677803"/>
    </source>
</evidence>
<dbReference type="Proteomes" id="UP000677803">
    <property type="component" value="Unassembled WGS sequence"/>
</dbReference>
<keyword evidence="3" id="KW-1185">Reference proteome</keyword>
<dbReference type="EMBL" id="CAJRST010022223">
    <property type="protein sequence ID" value="CAG5958294.1"/>
    <property type="molecule type" value="Genomic_DNA"/>
</dbReference>
<evidence type="ECO:0000313" key="2">
    <source>
        <dbReference type="EMBL" id="CAG5958294.1"/>
    </source>
</evidence>